<protein>
    <recommendedName>
        <fullName evidence="1">Cyclic-phosphate processing Receiver domain-containing protein</fullName>
    </recommendedName>
</protein>
<reference evidence="3" key="1">
    <citation type="journal article" date="2019" name="Int. J. Syst. Evol. Microbiol.">
        <title>The Global Catalogue of Microorganisms (GCM) 10K type strain sequencing project: providing services to taxonomists for standard genome sequencing and annotation.</title>
        <authorList>
            <consortium name="The Broad Institute Genomics Platform"/>
            <consortium name="The Broad Institute Genome Sequencing Center for Infectious Disease"/>
            <person name="Wu L."/>
            <person name="Ma J."/>
        </authorList>
    </citation>
    <scope>NUCLEOTIDE SEQUENCE [LARGE SCALE GENOMIC DNA]</scope>
    <source>
        <strain evidence="3">CGMCC 1.15043</strain>
    </source>
</reference>
<evidence type="ECO:0000313" key="3">
    <source>
        <dbReference type="Proteomes" id="UP000615455"/>
    </source>
</evidence>
<dbReference type="EMBL" id="BMHE01000019">
    <property type="protein sequence ID" value="GFZ88190.1"/>
    <property type="molecule type" value="Genomic_DNA"/>
</dbReference>
<proteinExistence type="predicted"/>
<dbReference type="Pfam" id="PF20274">
    <property type="entry name" value="cREC_REC"/>
    <property type="match status" value="1"/>
</dbReference>
<sequence length="126" mass="14520">MNRKGNKIMIHVYLDDLRPCPQGFSLARNVLECQLLLDEFEVDILSLDHDLGWTSAQTGMDVVIWLLQKRKFPRTIYIHTSSPSACTAMFQMLYTAKPEGMGLYPNRIPDEVLIQISQGTYRQDQE</sequence>
<keyword evidence="3" id="KW-1185">Reference proteome</keyword>
<gene>
    <name evidence="2" type="ORF">GCM10008018_37910</name>
</gene>
<feature type="domain" description="Cyclic-phosphate processing Receiver" evidence="1">
    <location>
        <begin position="10"/>
        <end position="94"/>
    </location>
</feature>
<comment type="caution">
    <text evidence="2">The sequence shown here is derived from an EMBL/GenBank/DDBJ whole genome shotgun (WGS) entry which is preliminary data.</text>
</comment>
<dbReference type="InterPro" id="IPR046909">
    <property type="entry name" value="cREC_REC"/>
</dbReference>
<dbReference type="Proteomes" id="UP000615455">
    <property type="component" value="Unassembled WGS sequence"/>
</dbReference>
<evidence type="ECO:0000313" key="2">
    <source>
        <dbReference type="EMBL" id="GFZ88190.1"/>
    </source>
</evidence>
<evidence type="ECO:0000259" key="1">
    <source>
        <dbReference type="Pfam" id="PF20274"/>
    </source>
</evidence>
<name>A0ABQ1EVT0_9BACL</name>
<accession>A0ABQ1EVT0</accession>
<organism evidence="2 3">
    <name type="scientific">Paenibacillus marchantiophytorum</name>
    <dbReference type="NCBI Taxonomy" id="1619310"/>
    <lineage>
        <taxon>Bacteria</taxon>
        <taxon>Bacillati</taxon>
        <taxon>Bacillota</taxon>
        <taxon>Bacilli</taxon>
        <taxon>Bacillales</taxon>
        <taxon>Paenibacillaceae</taxon>
        <taxon>Paenibacillus</taxon>
    </lineage>
</organism>